<dbReference type="PROSITE" id="PS50025">
    <property type="entry name" value="LAM_G_DOMAIN"/>
    <property type="match status" value="1"/>
</dbReference>
<dbReference type="FunFam" id="3.80.10.10:FF:000002">
    <property type="entry name" value="Slit guidance ligand 2"/>
    <property type="match status" value="2"/>
</dbReference>
<dbReference type="FunFam" id="2.10.25.10:FF:000851">
    <property type="entry name" value="Slit homolog 1 protein"/>
    <property type="match status" value="1"/>
</dbReference>
<feature type="signal peptide" evidence="11">
    <location>
        <begin position="1"/>
        <end position="17"/>
    </location>
</feature>
<dbReference type="GO" id="GO:1905489">
    <property type="term" value="P:regulation of sensory neuron axon guidance"/>
    <property type="evidence" value="ECO:0007669"/>
    <property type="project" value="EnsemblMetazoa"/>
</dbReference>
<evidence type="ECO:0000259" key="13">
    <source>
        <dbReference type="PROSITE" id="PS50025"/>
    </source>
</evidence>
<dbReference type="PROSITE" id="PS51450">
    <property type="entry name" value="LRR"/>
    <property type="match status" value="3"/>
</dbReference>
<dbReference type="SUPFAM" id="SSF52058">
    <property type="entry name" value="L domain-like"/>
    <property type="match status" value="2"/>
</dbReference>
<dbReference type="SMART" id="SM00082">
    <property type="entry name" value="LRRCT"/>
    <property type="match status" value="4"/>
</dbReference>
<dbReference type="SMART" id="SM00181">
    <property type="entry name" value="EGF"/>
    <property type="match status" value="7"/>
</dbReference>
<comment type="subcellular location">
    <subcellularLocation>
        <location evidence="1">Secreted</location>
    </subcellularLocation>
</comment>
<feature type="domain" description="EGF-like" evidence="14">
    <location>
        <begin position="1089"/>
        <end position="1124"/>
    </location>
</feature>
<dbReference type="InterPro" id="IPR000372">
    <property type="entry name" value="LRRNT"/>
</dbReference>
<feature type="disulfide bond" evidence="10">
    <location>
        <begin position="1093"/>
        <end position="1103"/>
    </location>
</feature>
<feature type="disulfide bond" evidence="10">
    <location>
        <begin position="1333"/>
        <end position="1342"/>
    </location>
</feature>
<keyword evidence="2" id="KW-0217">Developmental protein</keyword>
<evidence type="ECO:0000256" key="1">
    <source>
        <dbReference type="ARBA" id="ARBA00004613"/>
    </source>
</evidence>
<dbReference type="OrthoDB" id="283575at2759"/>
<evidence type="ECO:0000256" key="9">
    <source>
        <dbReference type="ARBA" id="ARBA00023180"/>
    </source>
</evidence>
<evidence type="ECO:0000256" key="10">
    <source>
        <dbReference type="PROSITE-ProRule" id="PRU00076"/>
    </source>
</evidence>
<dbReference type="GO" id="GO:0033563">
    <property type="term" value="P:dorsal/ventral axon guidance"/>
    <property type="evidence" value="ECO:0007669"/>
    <property type="project" value="EnsemblMetazoa"/>
</dbReference>
<dbReference type="FunFam" id="3.80.10.10:FF:000032">
    <property type="entry name" value="Slit homolog 2 (Drosophila)"/>
    <property type="match status" value="1"/>
</dbReference>
<dbReference type="PANTHER" id="PTHR24369:SF210">
    <property type="entry name" value="CHAOPTIN-RELATED"/>
    <property type="match status" value="1"/>
</dbReference>
<evidence type="ECO:0000259" key="12">
    <source>
        <dbReference type="PROSITE" id="PS01225"/>
    </source>
</evidence>
<dbReference type="GO" id="GO:0097374">
    <property type="term" value="P:sensory neuron axon guidance"/>
    <property type="evidence" value="ECO:0007669"/>
    <property type="project" value="EnsemblMetazoa"/>
</dbReference>
<dbReference type="SMART" id="SM00013">
    <property type="entry name" value="LRRNT"/>
    <property type="match status" value="4"/>
</dbReference>
<evidence type="ECO:0000256" key="4">
    <source>
        <dbReference type="ARBA" id="ARBA00022536"/>
    </source>
</evidence>
<dbReference type="InterPro" id="IPR050541">
    <property type="entry name" value="LRR_TM_domain-containing"/>
</dbReference>
<dbReference type="PROSITE" id="PS00010">
    <property type="entry name" value="ASX_HYDROXYL"/>
    <property type="match status" value="2"/>
</dbReference>
<dbReference type="GO" id="GO:0016199">
    <property type="term" value="P:axon midline choice point recognition"/>
    <property type="evidence" value="ECO:0007669"/>
    <property type="project" value="EnsemblMetazoa"/>
</dbReference>
<evidence type="ECO:0000256" key="2">
    <source>
        <dbReference type="ARBA" id="ARBA00022473"/>
    </source>
</evidence>
<dbReference type="PROSITE" id="PS50026">
    <property type="entry name" value="EGF_3"/>
    <property type="match status" value="7"/>
</dbReference>
<evidence type="ECO:0000256" key="3">
    <source>
        <dbReference type="ARBA" id="ARBA00022525"/>
    </source>
</evidence>
<dbReference type="InterPro" id="IPR000152">
    <property type="entry name" value="EGF-type_Asp/Asn_hydroxyl_site"/>
</dbReference>
<dbReference type="InterPro" id="IPR013032">
    <property type="entry name" value="EGF-like_CS"/>
</dbReference>
<dbReference type="Pfam" id="PF02210">
    <property type="entry name" value="Laminin_G_2"/>
    <property type="match status" value="1"/>
</dbReference>
<dbReference type="CDD" id="cd00110">
    <property type="entry name" value="LamG"/>
    <property type="match status" value="1"/>
</dbReference>
<dbReference type="GO" id="GO:0005886">
    <property type="term" value="C:plasma membrane"/>
    <property type="evidence" value="ECO:0007669"/>
    <property type="project" value="TreeGrafter"/>
</dbReference>
<dbReference type="InterPro" id="IPR000742">
    <property type="entry name" value="EGF"/>
</dbReference>
<organism evidence="15">
    <name type="scientific">Brugia malayi</name>
    <name type="common">Filarial nematode worm</name>
    <dbReference type="NCBI Taxonomy" id="6279"/>
    <lineage>
        <taxon>Eukaryota</taxon>
        <taxon>Metazoa</taxon>
        <taxon>Ecdysozoa</taxon>
        <taxon>Nematoda</taxon>
        <taxon>Chromadorea</taxon>
        <taxon>Rhabditida</taxon>
        <taxon>Spirurina</taxon>
        <taxon>Spiruromorpha</taxon>
        <taxon>Filarioidea</taxon>
        <taxon>Onchocercidae</taxon>
        <taxon>Brugia</taxon>
    </lineage>
</organism>
<dbReference type="GO" id="GO:0005102">
    <property type="term" value="F:signaling receptor binding"/>
    <property type="evidence" value="ECO:0007669"/>
    <property type="project" value="EnsemblMetazoa"/>
</dbReference>
<dbReference type="InterPro" id="IPR001881">
    <property type="entry name" value="EGF-like_Ca-bd_dom"/>
</dbReference>
<feature type="domain" description="EGF-like" evidence="14">
    <location>
        <begin position="964"/>
        <end position="1000"/>
    </location>
</feature>
<feature type="domain" description="EGF-like" evidence="14">
    <location>
        <begin position="888"/>
        <end position="923"/>
    </location>
</feature>
<dbReference type="PROSITE" id="PS01187">
    <property type="entry name" value="EGF_CA"/>
    <property type="match status" value="2"/>
</dbReference>
<feature type="domain" description="EGF-like" evidence="14">
    <location>
        <begin position="925"/>
        <end position="962"/>
    </location>
</feature>
<dbReference type="CTD" id="6102714"/>
<feature type="domain" description="EGF-like" evidence="14">
    <location>
        <begin position="1042"/>
        <end position="1078"/>
    </location>
</feature>
<dbReference type="Gene3D" id="2.10.25.10">
    <property type="entry name" value="Laminin"/>
    <property type="match status" value="7"/>
</dbReference>
<dbReference type="PANTHER" id="PTHR24369">
    <property type="entry name" value="ANTIGEN BSP, PUTATIVE-RELATED"/>
    <property type="match status" value="1"/>
</dbReference>
<keyword evidence="7" id="KW-0677">Repeat</keyword>
<dbReference type="InterPro" id="IPR032675">
    <property type="entry name" value="LRR_dom_sf"/>
</dbReference>
<dbReference type="FunFam" id="2.10.25.10:FF:000142">
    <property type="entry name" value="Crumbs cell polarity complex component 2"/>
    <property type="match status" value="1"/>
</dbReference>
<dbReference type="InterPro" id="IPR006207">
    <property type="entry name" value="Cys_knot_C"/>
</dbReference>
<feature type="chain" id="PRO_5023883295" evidence="11">
    <location>
        <begin position="18"/>
        <end position="1427"/>
    </location>
</feature>
<feature type="domain" description="EGF-like" evidence="14">
    <location>
        <begin position="1002"/>
        <end position="1040"/>
    </location>
</feature>
<evidence type="ECO:0000256" key="8">
    <source>
        <dbReference type="ARBA" id="ARBA00023157"/>
    </source>
</evidence>
<keyword evidence="8 10" id="KW-1015">Disulfide bond</keyword>
<keyword evidence="5" id="KW-0433">Leucine-rich repeat</keyword>
<gene>
    <name evidence="15" type="primary">Bma-slt-1</name>
    <name evidence="15" type="ORF">BM_BM3960</name>
</gene>
<feature type="domain" description="EGF-like" evidence="14">
    <location>
        <begin position="1305"/>
        <end position="1343"/>
    </location>
</feature>
<feature type="disulfide bond" evidence="10">
    <location>
        <begin position="913"/>
        <end position="922"/>
    </location>
</feature>
<evidence type="ECO:0000313" key="15">
    <source>
        <dbReference type="EMBL" id="VIO86693.1"/>
    </source>
</evidence>
<dbReference type="Gene3D" id="3.80.10.10">
    <property type="entry name" value="Ribonuclease Inhibitor"/>
    <property type="match status" value="6"/>
</dbReference>
<dbReference type="SUPFAM" id="SSF49899">
    <property type="entry name" value="Concanavalin A-like lectins/glucanases"/>
    <property type="match status" value="1"/>
</dbReference>
<keyword evidence="4 10" id="KW-0245">EGF-like domain</keyword>
<feature type="disulfide bond" evidence="10">
    <location>
        <begin position="952"/>
        <end position="961"/>
    </location>
</feature>
<dbReference type="InterPro" id="IPR003591">
    <property type="entry name" value="Leu-rich_rpt_typical-subtyp"/>
</dbReference>
<dbReference type="SMART" id="SM00282">
    <property type="entry name" value="LamG"/>
    <property type="match status" value="1"/>
</dbReference>
<feature type="disulfide bond" evidence="10">
    <location>
        <begin position="1114"/>
        <end position="1123"/>
    </location>
</feature>
<accession>A0A4E9ESZ0</accession>
<keyword evidence="9" id="KW-0325">Glycoprotein</keyword>
<dbReference type="EMBL" id="CAAKNF010000196">
    <property type="protein sequence ID" value="VIO86693.1"/>
    <property type="molecule type" value="Genomic_DNA"/>
</dbReference>
<dbReference type="SMART" id="SM00365">
    <property type="entry name" value="LRR_SD22"/>
    <property type="match status" value="9"/>
</dbReference>
<dbReference type="GO" id="GO:0005576">
    <property type="term" value="C:extracellular region"/>
    <property type="evidence" value="ECO:0007669"/>
    <property type="project" value="UniProtKB-SubCell"/>
</dbReference>
<evidence type="ECO:0000259" key="14">
    <source>
        <dbReference type="PROSITE" id="PS50026"/>
    </source>
</evidence>
<dbReference type="Pfam" id="PF12661">
    <property type="entry name" value="hEGF"/>
    <property type="match status" value="3"/>
</dbReference>
<comment type="caution">
    <text evidence="10">Lacks conserved residue(s) required for the propagation of feature annotation.</text>
</comment>
<dbReference type="SMART" id="SM00179">
    <property type="entry name" value="EGF_CA"/>
    <property type="match status" value="7"/>
</dbReference>
<dbReference type="InterPro" id="IPR000483">
    <property type="entry name" value="Cys-rich_flank_reg_C"/>
</dbReference>
<dbReference type="InterPro" id="IPR013320">
    <property type="entry name" value="ConA-like_dom_sf"/>
</dbReference>
<dbReference type="Pfam" id="PF00008">
    <property type="entry name" value="EGF"/>
    <property type="match status" value="3"/>
</dbReference>
<dbReference type="GO" id="GO:0001764">
    <property type="term" value="P:neuron migration"/>
    <property type="evidence" value="ECO:0007669"/>
    <property type="project" value="EnsemblMetazoa"/>
</dbReference>
<sequence length="1427" mass="159915">MLLRGVAILHLTLTIKAATSSCPHLCSCSQDTVICTGQGLLRIPSRIPPDTVRLDLQENKISEIRKNDLKALRRLKILQLMDNQIHMIESGAFDNLIALERLRLNRNRLRTLPDKIFINNVNLHRLDLSGNLLTVLTDAQLQGPKSVRNLQFDRNFLTCLDSHVIATWTEMEILTLSGNNLSTMGQLGPMPNLRILRLAENPWLCDCRLRWMKKIISNSHLLARNTLCHRPAHLNSRMLENINETLMKCSGIEKRAATSCRDASVCPSVCTCTETTIDCRDRGLTHIPANLPSTTTELRLEQNQITYVPPRAFHNLHQLKRLDLSKNNIGNIGPRAFDGLKSLNSLVLYGNNISNLPSEAFHGLSNLQLLLLNANKLQCLRRDTFSNLTNLNLLSLYDNQIHSIANGTFDGLINLTTLHLARNPIICDCNLNFVHYQEWLAHLLAKKAIETSSARCDSPKRVAHRRISTLHHSKFRCKGSEAYITANAGRCIIDHPCPVGCLCLNTFVDCSNQGWTDFPRKIPRYTTELRMSNNKIVAIRLSTNLHFENLTTLLLDGNEIEFIDSDSLSALGKIQELDLSRNKLQHFSPRVFGSGNLQITKLNLSHNQIKCFSVDSLAQLATLKSVSLDGNDFICNCHIVDFVYDLRMNGSHLLNSAVCHEPLQLRGRTMASLTRDELFCTEVTEDTCAEDDNYCPADCKCHETVVRCSNKNLKKFPVGIPAKTTELLLDSNDIVYIPPELNKLKHLVKLDLSHNRIVSIENEAFANLTKLSTLILSYNKLECLGEEAFTHLTSLRILSLHGNDISVLPESAFANLHNITHIALGSNSLYCDCRIAWFSRWIKRRFIEAGIARCELPLNLRNQLLLSANELQFKCTEKVPRNVLIKCDACIDSPCKNGGTCQRMKGRTFACKCAARYHGKYCQNKIDACYGEPCLNNATCKILQDGRFKCHCVKGFEGDHCETNIDDCTFNKCQNGATCIDLINSYECKCPVTHIGRFCEVKMEFCSNKMNPCENKGVCVRQALSYRCNCLPGFTGTNCTINIDDCEHNLCKNGAICVDGIQSYKCECISGYTGRFCELSPMSSNYYPNTSPCHAHSCEHGVCHELGSDVFCKCSEGYTGKRCEQLRAAGYVHDDSFIALEPFSASPDGNLTFTLITTASIGVVMYYGDNAHLSIELYNGRLKISFCVGNFPASHMYSYVTVHDGRPHRIEIYIKGITLTLKIDNHEPQTIVNSGPEEAFILISKNFLYVGGIPTSVAIKAITAFHLKQPHSFKGCISDFYVNGVVVDFDKAEQKERVLNGCFKSVDLCSGVQCYSGTCTTNSSLSNGYICHCPPGYSGTHCQRREIFCAKEKFHYHHVEGNCRSTEQIKNSRCYGWCGSDSKQCCTVVKSKRRRLKMHCRDGSTTSQIVRIVRKCQCTAEAACRAT</sequence>
<proteinExistence type="predicted"/>
<dbReference type="Pfam" id="PF01462">
    <property type="entry name" value="LRRNT"/>
    <property type="match status" value="2"/>
</dbReference>
<feature type="domain" description="Laminin G" evidence="13">
    <location>
        <begin position="1127"/>
        <end position="1302"/>
    </location>
</feature>
<dbReference type="GO" id="GO:0048843">
    <property type="term" value="P:negative regulation of axon extension involved in axon guidance"/>
    <property type="evidence" value="ECO:0007669"/>
    <property type="project" value="EnsemblMetazoa"/>
</dbReference>
<name>A0A4E9ESZ0_BRUMA</name>
<evidence type="ECO:0000256" key="11">
    <source>
        <dbReference type="SAM" id="SignalP"/>
    </source>
</evidence>
<dbReference type="PROSITE" id="PS00022">
    <property type="entry name" value="EGF_1"/>
    <property type="match status" value="7"/>
</dbReference>
<dbReference type="SMART" id="SM00041">
    <property type="entry name" value="CT"/>
    <property type="match status" value="1"/>
</dbReference>
<dbReference type="Pfam" id="PF00560">
    <property type="entry name" value="LRR_1"/>
    <property type="match status" value="1"/>
</dbReference>
<feature type="disulfide bond" evidence="10">
    <location>
        <begin position="1309"/>
        <end position="1319"/>
    </location>
</feature>
<dbReference type="SMART" id="SM00369">
    <property type="entry name" value="LRR_TYP"/>
    <property type="match status" value="13"/>
</dbReference>
<dbReference type="SUPFAM" id="SSF57196">
    <property type="entry name" value="EGF/Laminin"/>
    <property type="match status" value="6"/>
</dbReference>
<feature type="disulfide bond" evidence="10">
    <location>
        <begin position="990"/>
        <end position="999"/>
    </location>
</feature>
<evidence type="ECO:0000256" key="6">
    <source>
        <dbReference type="ARBA" id="ARBA00022729"/>
    </source>
</evidence>
<feature type="disulfide bond" evidence="10">
    <location>
        <begin position="1030"/>
        <end position="1039"/>
    </location>
</feature>
<protein>
    <submittedName>
        <fullName evidence="15">Uncharacterized protein</fullName>
    </submittedName>
</protein>
<dbReference type="InterPro" id="IPR001791">
    <property type="entry name" value="Laminin_G"/>
</dbReference>
<feature type="disulfide bond" evidence="10">
    <location>
        <begin position="1068"/>
        <end position="1077"/>
    </location>
</feature>
<dbReference type="CDD" id="cd00054">
    <property type="entry name" value="EGF_CA"/>
    <property type="match status" value="4"/>
</dbReference>
<dbReference type="InterPro" id="IPR018097">
    <property type="entry name" value="EGF_Ca-bd_CS"/>
</dbReference>
<dbReference type="GO" id="GO:0005509">
    <property type="term" value="F:calcium ion binding"/>
    <property type="evidence" value="ECO:0007669"/>
    <property type="project" value="InterPro"/>
</dbReference>
<dbReference type="Gene3D" id="2.60.120.200">
    <property type="match status" value="1"/>
</dbReference>
<dbReference type="PROSITE" id="PS01186">
    <property type="entry name" value="EGF_2"/>
    <property type="match status" value="5"/>
</dbReference>
<dbReference type="PROSITE" id="PS01225">
    <property type="entry name" value="CTCK_2"/>
    <property type="match status" value="1"/>
</dbReference>
<feature type="disulfide bond" evidence="10">
    <location>
        <begin position="1314"/>
        <end position="1331"/>
    </location>
</feature>
<evidence type="ECO:0000256" key="5">
    <source>
        <dbReference type="ARBA" id="ARBA00022614"/>
    </source>
</evidence>
<dbReference type="GeneID" id="6102714"/>
<dbReference type="InterPro" id="IPR001611">
    <property type="entry name" value="Leu-rich_rpt"/>
</dbReference>
<dbReference type="KEGG" id="bmy:BM_BM3960"/>
<keyword evidence="3" id="KW-0964">Secreted</keyword>
<reference evidence="15" key="1">
    <citation type="submission" date="2019-04" db="EMBL/GenBank/DDBJ databases">
        <authorList>
            <person name="Howe K."/>
            <person name="Paulini M."/>
            <person name="Williams G."/>
        </authorList>
    </citation>
    <scope>NUCLEOTIDE SEQUENCE [LARGE SCALE GENOMIC DNA]</scope>
    <source>
        <strain evidence="15">FR3</strain>
    </source>
</reference>
<dbReference type="Pfam" id="PF13855">
    <property type="entry name" value="LRR_8"/>
    <property type="match status" value="5"/>
</dbReference>
<dbReference type="RefSeq" id="XP_042929648.1">
    <property type="nucleotide sequence ID" value="XM_043073714.1"/>
</dbReference>
<feature type="domain" description="CTCK" evidence="12">
    <location>
        <begin position="1342"/>
        <end position="1425"/>
    </location>
</feature>
<dbReference type="FunFam" id="2.10.25.10:FF:000472">
    <property type="entry name" value="Uncharacterized protein, isoform A"/>
    <property type="match status" value="1"/>
</dbReference>
<keyword evidence="6 11" id="KW-0732">Signal</keyword>
<evidence type="ECO:0000256" key="7">
    <source>
        <dbReference type="ARBA" id="ARBA00022737"/>
    </source>
</evidence>